<dbReference type="SUPFAM" id="SSF48452">
    <property type="entry name" value="TPR-like"/>
    <property type="match status" value="1"/>
</dbReference>
<evidence type="ECO:0000256" key="1">
    <source>
        <dbReference type="SAM" id="SignalP"/>
    </source>
</evidence>
<protein>
    <submittedName>
        <fullName evidence="2">SusD/RagB family nutrient-binding outer membrane lipoprotein</fullName>
    </submittedName>
</protein>
<keyword evidence="3" id="KW-1185">Reference proteome</keyword>
<dbReference type="AlphaFoldDB" id="A0A7G5GMQ7"/>
<sequence>MKFKTLIIAALVALGGSSCNTKSFLDINTNPNQAASTLPSYVFTNALNTTATNIAGNTNGQGSNELGFYWAGQWTQGNGYIITTTQFAYQFTNGDFNYWDTYYDNLEDYQYVINNADANNQKFLKGPSKVMKAMLYQQMVDLYGNLPYTDALKAAASLAPKFDDQKAIYESLITALDEAIVDLKANAFTSAFTTSDIAFNGNITKWIQFANSLKMRILIRQSKVSGRDAYIKTEINKIVTEGSGFLTGYEASIGGPSFFQPAAGQLNPVYDRWGYDATGAKRALNNYPRPTKFLIDGLKAAGDTLRLKRIAYATGGESTGTPGVSTKAEIAANYAGTPFGASSGYLPANTSSVGPSLLVKGDYNRPYILMTSSEVQFLLAEAKQRYADVTLPNTAKAYFEEGIVQSFRVLGANTAGAAAFKGSKIENYDFDSSADKLAAIAIQKWIALTNFNGLEAWAEYRRTNLPVTPQSIQVPDNKRPTRLFYPNTEAGSNVANVTAQGTIDAFATKIFWDVD</sequence>
<dbReference type="KEGG" id="sfol:H3H32_19150"/>
<keyword evidence="2" id="KW-0449">Lipoprotein</keyword>
<proteinExistence type="predicted"/>
<evidence type="ECO:0000313" key="3">
    <source>
        <dbReference type="Proteomes" id="UP000515369"/>
    </source>
</evidence>
<feature type="signal peptide" evidence="1">
    <location>
        <begin position="1"/>
        <end position="21"/>
    </location>
</feature>
<accession>A0A7G5GMQ7</accession>
<keyword evidence="1" id="KW-0732">Signal</keyword>
<name>A0A7G5GMQ7_9BACT</name>
<dbReference type="Pfam" id="PF12771">
    <property type="entry name" value="SusD-like_2"/>
    <property type="match status" value="1"/>
</dbReference>
<feature type="chain" id="PRO_5028819677" evidence="1">
    <location>
        <begin position="22"/>
        <end position="515"/>
    </location>
</feature>
<dbReference type="InterPro" id="IPR041662">
    <property type="entry name" value="SusD-like_2"/>
</dbReference>
<gene>
    <name evidence="2" type="ORF">H3H32_19150</name>
</gene>
<dbReference type="Proteomes" id="UP000515369">
    <property type="component" value="Chromosome"/>
</dbReference>
<dbReference type="RefSeq" id="WP_182457196.1">
    <property type="nucleotide sequence ID" value="NZ_CP059732.1"/>
</dbReference>
<dbReference type="InterPro" id="IPR011990">
    <property type="entry name" value="TPR-like_helical_dom_sf"/>
</dbReference>
<dbReference type="PROSITE" id="PS51257">
    <property type="entry name" value="PROKAR_LIPOPROTEIN"/>
    <property type="match status" value="1"/>
</dbReference>
<dbReference type="EMBL" id="CP059732">
    <property type="protein sequence ID" value="QMW00149.1"/>
    <property type="molecule type" value="Genomic_DNA"/>
</dbReference>
<dbReference type="Gene3D" id="1.25.40.390">
    <property type="match status" value="1"/>
</dbReference>
<organism evidence="2 3">
    <name type="scientific">Spirosoma foliorum</name>
    <dbReference type="NCBI Taxonomy" id="2710596"/>
    <lineage>
        <taxon>Bacteria</taxon>
        <taxon>Pseudomonadati</taxon>
        <taxon>Bacteroidota</taxon>
        <taxon>Cytophagia</taxon>
        <taxon>Cytophagales</taxon>
        <taxon>Cytophagaceae</taxon>
        <taxon>Spirosoma</taxon>
    </lineage>
</organism>
<reference evidence="2 3" key="1">
    <citation type="submission" date="2020-07" db="EMBL/GenBank/DDBJ databases">
        <title>Spirosoma foliorum sp. nov., isolated from the leaves on the Nejang mountain Korea, Republic of.</title>
        <authorList>
            <person name="Ho H."/>
            <person name="Lee Y.-J."/>
            <person name="Nurcahyanto D.-A."/>
            <person name="Kim S.-G."/>
        </authorList>
    </citation>
    <scope>NUCLEOTIDE SEQUENCE [LARGE SCALE GENOMIC DNA]</scope>
    <source>
        <strain evidence="2 3">PL0136</strain>
    </source>
</reference>
<evidence type="ECO:0000313" key="2">
    <source>
        <dbReference type="EMBL" id="QMW00149.1"/>
    </source>
</evidence>